<dbReference type="InterPro" id="IPR035897">
    <property type="entry name" value="Toll_tir_struct_dom_sf"/>
</dbReference>
<comment type="caution">
    <text evidence="2">The sequence shown here is derived from an EMBL/GenBank/DDBJ whole genome shotgun (WGS) entry which is preliminary data.</text>
</comment>
<accession>A0A1S9T0R7</accession>
<feature type="domain" description="SEFIR" evidence="1">
    <location>
        <begin position="5"/>
        <end position="137"/>
    </location>
</feature>
<protein>
    <recommendedName>
        <fullName evidence="1">SEFIR domain-containing protein</fullName>
    </recommendedName>
</protein>
<dbReference type="EMBL" id="MUAI01000042">
    <property type="protein sequence ID" value="OOR03482.1"/>
    <property type="molecule type" value="Genomic_DNA"/>
</dbReference>
<dbReference type="Pfam" id="PF13676">
    <property type="entry name" value="TIR_2"/>
    <property type="match status" value="1"/>
</dbReference>
<evidence type="ECO:0000313" key="3">
    <source>
        <dbReference type="Proteomes" id="UP000190696"/>
    </source>
</evidence>
<dbReference type="Gene3D" id="3.40.50.10140">
    <property type="entry name" value="Toll/interleukin-1 receptor homology (TIR) domain"/>
    <property type="match status" value="1"/>
</dbReference>
<organism evidence="2 3">
    <name type="scientific">Bacillus mycoides</name>
    <dbReference type="NCBI Taxonomy" id="1405"/>
    <lineage>
        <taxon>Bacteria</taxon>
        <taxon>Bacillati</taxon>
        <taxon>Bacillota</taxon>
        <taxon>Bacilli</taxon>
        <taxon>Bacillales</taxon>
        <taxon>Bacillaceae</taxon>
        <taxon>Bacillus</taxon>
        <taxon>Bacillus cereus group</taxon>
    </lineage>
</organism>
<gene>
    <name evidence="2" type="ORF">BW900_26790</name>
</gene>
<evidence type="ECO:0000259" key="1">
    <source>
        <dbReference type="PROSITE" id="PS51534"/>
    </source>
</evidence>
<dbReference type="InterPro" id="IPR013568">
    <property type="entry name" value="SEFIR_dom"/>
</dbReference>
<dbReference type="AlphaFoldDB" id="A0A1S9T0R7"/>
<sequence>MGNSPEKVFVSYSWDSEEHQLWVLELVRKLRSEGYDANYDRGITSTSTVNLNQMMVEHMRDDDYIIMILTEKYAVKADDFAGGVGFETILSLPIIQQNLNKLIILTRQPAVLQKVIPFHLQGINYIDFSNPAEFGDKFEELVYRLQKIPMFDIGPIGEKKLRKPISHGNSVVNVFNDVTIPRLSPPTDLEKNSFIEESFNLITNGLDEILNTLHSQNPNFIYQKENITSDKIIYAFYLNGQNSGNFKIWLGSFYNSSKQIQFSVGRHIDVNNDNSMNGYINVEVDQEYNLSLSLPMSMFSPNAKNMKYIEIVKALYEQHILPYLR</sequence>
<dbReference type="Proteomes" id="UP000190696">
    <property type="component" value="Unassembled WGS sequence"/>
</dbReference>
<dbReference type="InterPro" id="IPR000157">
    <property type="entry name" value="TIR_dom"/>
</dbReference>
<dbReference type="RefSeq" id="WP_078177118.1">
    <property type="nucleotide sequence ID" value="NZ_CP128130.1"/>
</dbReference>
<reference evidence="2 3" key="1">
    <citation type="submission" date="2017-01" db="EMBL/GenBank/DDBJ databases">
        <title>Bacillus cereus isolates.</title>
        <authorList>
            <person name="Beno S.M."/>
        </authorList>
    </citation>
    <scope>NUCLEOTIDE SEQUENCE [LARGE SCALE GENOMIC DNA]</scope>
    <source>
        <strain evidence="2 3">FSL W7-1108</strain>
    </source>
</reference>
<evidence type="ECO:0000313" key="2">
    <source>
        <dbReference type="EMBL" id="OOR03482.1"/>
    </source>
</evidence>
<dbReference type="PROSITE" id="PS51534">
    <property type="entry name" value="SEFIR"/>
    <property type="match status" value="1"/>
</dbReference>
<dbReference type="GO" id="GO:0007165">
    <property type="term" value="P:signal transduction"/>
    <property type="evidence" value="ECO:0007669"/>
    <property type="project" value="InterPro"/>
</dbReference>
<dbReference type="SUPFAM" id="SSF52200">
    <property type="entry name" value="Toll/Interleukin receptor TIR domain"/>
    <property type="match status" value="1"/>
</dbReference>
<name>A0A1S9T0R7_BACMY</name>
<proteinExistence type="predicted"/>